<name>A0AAJ6QT20_9ACAR</name>
<dbReference type="AlphaFoldDB" id="A0AAJ6QT20"/>
<keyword evidence="8" id="KW-0472">Membrane</keyword>
<dbReference type="Pfam" id="PF02953">
    <property type="entry name" value="zf-Tim10_DDP"/>
    <property type="match status" value="1"/>
</dbReference>
<comment type="similarity">
    <text evidence="8">Belongs to the small Tim family.</text>
</comment>
<keyword evidence="2" id="KW-0479">Metal-binding</keyword>
<evidence type="ECO:0000256" key="5">
    <source>
        <dbReference type="ARBA" id="ARBA00023010"/>
    </source>
</evidence>
<gene>
    <name evidence="11" type="primary">LOC100908554</name>
</gene>
<keyword evidence="4 8" id="KW-0653">Protein transport</keyword>
<reference evidence="11" key="1">
    <citation type="submission" date="2025-08" db="UniProtKB">
        <authorList>
            <consortium name="RefSeq"/>
        </authorList>
    </citation>
    <scope>IDENTIFICATION</scope>
</reference>
<evidence type="ECO:0000256" key="3">
    <source>
        <dbReference type="ARBA" id="ARBA00022833"/>
    </source>
</evidence>
<dbReference type="GO" id="GO:0046872">
    <property type="term" value="F:metal ion binding"/>
    <property type="evidence" value="ECO:0007669"/>
    <property type="project" value="UniProtKB-KW"/>
</dbReference>
<dbReference type="SUPFAM" id="SSF144122">
    <property type="entry name" value="Tim10-like"/>
    <property type="match status" value="1"/>
</dbReference>
<sequence length="99" mass="11695">MHKSSSVMDTESALRNFRDFLTIYNKMSEQCFAHCVNDLGQRQLTESEEVCVDKCVNKNIKLNHRMMEIYMKLQPEINQKRLQEQEALQQGVMQLKNDI</sequence>
<evidence type="ECO:0000313" key="11">
    <source>
        <dbReference type="RefSeq" id="XP_003742815.1"/>
    </source>
</evidence>
<dbReference type="Gene3D" id="1.10.287.810">
    <property type="entry name" value="Mitochondrial import inner membrane translocase subunit tim13 like domains"/>
    <property type="match status" value="1"/>
</dbReference>
<keyword evidence="5 8" id="KW-0811">Translocation</keyword>
<evidence type="ECO:0000256" key="4">
    <source>
        <dbReference type="ARBA" id="ARBA00022927"/>
    </source>
</evidence>
<organism evidence="10 11">
    <name type="scientific">Galendromus occidentalis</name>
    <name type="common">western predatory mite</name>
    <dbReference type="NCBI Taxonomy" id="34638"/>
    <lineage>
        <taxon>Eukaryota</taxon>
        <taxon>Metazoa</taxon>
        <taxon>Ecdysozoa</taxon>
        <taxon>Arthropoda</taxon>
        <taxon>Chelicerata</taxon>
        <taxon>Arachnida</taxon>
        <taxon>Acari</taxon>
        <taxon>Parasitiformes</taxon>
        <taxon>Mesostigmata</taxon>
        <taxon>Gamasina</taxon>
        <taxon>Phytoseioidea</taxon>
        <taxon>Phytoseiidae</taxon>
        <taxon>Typhlodrominae</taxon>
        <taxon>Galendromus</taxon>
    </lineage>
</organism>
<proteinExistence type="inferred from homology"/>
<dbReference type="GeneID" id="100908554"/>
<dbReference type="KEGG" id="goe:100908554"/>
<accession>A0AAJ6QT20</accession>
<dbReference type="GO" id="GO:0015031">
    <property type="term" value="P:protein transport"/>
    <property type="evidence" value="ECO:0007669"/>
    <property type="project" value="UniProtKB-KW"/>
</dbReference>
<evidence type="ECO:0000256" key="8">
    <source>
        <dbReference type="RuleBase" id="RU367043"/>
    </source>
</evidence>
<dbReference type="PANTHER" id="PTHR13172">
    <property type="entry name" value="MITOCHONDRIAL IMPORT INNER MEMBRANE TRANSLOCASE SUBUNIT TIM9B"/>
    <property type="match status" value="1"/>
</dbReference>
<comment type="subunit">
    <text evidence="8">Heterohexamer.</text>
</comment>
<dbReference type="Proteomes" id="UP000694867">
    <property type="component" value="Unplaced"/>
</dbReference>
<evidence type="ECO:0000313" key="10">
    <source>
        <dbReference type="Proteomes" id="UP000694867"/>
    </source>
</evidence>
<keyword evidence="8" id="KW-0999">Mitochondrion inner membrane</keyword>
<keyword evidence="3" id="KW-0862">Zinc</keyword>
<evidence type="ECO:0000259" key="9">
    <source>
        <dbReference type="Pfam" id="PF02953"/>
    </source>
</evidence>
<dbReference type="GO" id="GO:0005743">
    <property type="term" value="C:mitochondrial inner membrane"/>
    <property type="evidence" value="ECO:0007669"/>
    <property type="project" value="UniProtKB-SubCell"/>
</dbReference>
<feature type="domain" description="Tim10-like" evidence="9">
    <location>
        <begin position="13"/>
        <end position="71"/>
    </location>
</feature>
<keyword evidence="6 8" id="KW-0496">Mitochondrion</keyword>
<comment type="subcellular location">
    <subcellularLocation>
        <location evidence="8">Mitochondrion inner membrane</location>
        <topology evidence="8">Peripheral membrane protein</topology>
        <orientation evidence="8">Intermembrane side</orientation>
    </subcellularLocation>
</comment>
<keyword evidence="8" id="KW-0143">Chaperone</keyword>
<comment type="domain">
    <text evidence="8">The twin CX3C motif contains 4 conserved Cys residues that form 2 disulfide bonds in the mitochondrial intermembrane space.</text>
</comment>
<evidence type="ECO:0000256" key="1">
    <source>
        <dbReference type="ARBA" id="ARBA00022448"/>
    </source>
</evidence>
<keyword evidence="10" id="KW-1185">Reference proteome</keyword>
<keyword evidence="1 8" id="KW-0813">Transport</keyword>
<comment type="function">
    <text evidence="8">Mitochondrial intermembrane chaperone that participates in the import and insertion of some multi-pass transmembrane proteins into the mitochondrial inner membrane. Also required for the transfer of beta-barrel precursors from the TOM complex to the sorting and assembly machinery (SAM complex) of the outer membrane. Acts as a chaperone-like protein that protects the hydrophobic precursors from aggregation and guide them through the mitochondrial intermembrane space.</text>
</comment>
<evidence type="ECO:0000256" key="6">
    <source>
        <dbReference type="ARBA" id="ARBA00023128"/>
    </source>
</evidence>
<dbReference type="InterPro" id="IPR050673">
    <property type="entry name" value="Mito_inner_translocase_sub"/>
</dbReference>
<dbReference type="InterPro" id="IPR004217">
    <property type="entry name" value="Tim10-like"/>
</dbReference>
<keyword evidence="7 8" id="KW-1015">Disulfide bond</keyword>
<protein>
    <recommendedName>
        <fullName evidence="8">Mitochondrial import inner membrane translocase subunit</fullName>
    </recommendedName>
</protein>
<dbReference type="RefSeq" id="XP_003742815.1">
    <property type="nucleotide sequence ID" value="XM_003742767.2"/>
</dbReference>
<evidence type="ECO:0000256" key="7">
    <source>
        <dbReference type="ARBA" id="ARBA00023157"/>
    </source>
</evidence>
<dbReference type="InterPro" id="IPR035427">
    <property type="entry name" value="Tim10-like_dom_sf"/>
</dbReference>
<evidence type="ECO:0000256" key="2">
    <source>
        <dbReference type="ARBA" id="ARBA00022723"/>
    </source>
</evidence>